<dbReference type="PANTHER" id="PTHR44757">
    <property type="entry name" value="DIGUANYLATE CYCLASE DGCP"/>
    <property type="match status" value="1"/>
</dbReference>
<dbReference type="InterPro" id="IPR035919">
    <property type="entry name" value="EAL_sf"/>
</dbReference>
<organism evidence="4 5">
    <name type="scientific">Mycolicibacterium aromaticivorans JS19b1 = JCM 16368</name>
    <dbReference type="NCBI Taxonomy" id="1440774"/>
    <lineage>
        <taxon>Bacteria</taxon>
        <taxon>Bacillati</taxon>
        <taxon>Actinomycetota</taxon>
        <taxon>Actinomycetes</taxon>
        <taxon>Mycobacteriales</taxon>
        <taxon>Mycobacteriaceae</taxon>
        <taxon>Mycolicibacterium</taxon>
    </lineage>
</organism>
<evidence type="ECO:0000259" key="3">
    <source>
        <dbReference type="PROSITE" id="PS50887"/>
    </source>
</evidence>
<keyword evidence="1" id="KW-0472">Membrane</keyword>
<dbReference type="SUPFAM" id="SSF55073">
    <property type="entry name" value="Nucleotide cyclase"/>
    <property type="match status" value="1"/>
</dbReference>
<comment type="caution">
    <text evidence="4">The sequence shown here is derived from an EMBL/GenBank/DDBJ whole genome shotgun (WGS) entry which is preliminary data.</text>
</comment>
<dbReference type="Gene3D" id="3.20.20.450">
    <property type="entry name" value="EAL domain"/>
    <property type="match status" value="1"/>
</dbReference>
<dbReference type="PANTHER" id="PTHR44757:SF2">
    <property type="entry name" value="BIOFILM ARCHITECTURE MAINTENANCE PROTEIN MBAA"/>
    <property type="match status" value="1"/>
</dbReference>
<dbReference type="InterPro" id="IPR043128">
    <property type="entry name" value="Rev_trsase/Diguanyl_cyclase"/>
</dbReference>
<feature type="domain" description="EAL" evidence="2">
    <location>
        <begin position="533"/>
        <end position="786"/>
    </location>
</feature>
<feature type="transmembrane region" description="Helical" evidence="1">
    <location>
        <begin position="116"/>
        <end position="135"/>
    </location>
</feature>
<evidence type="ECO:0000313" key="4">
    <source>
        <dbReference type="EMBL" id="KDE97803.1"/>
    </source>
</evidence>
<dbReference type="InterPro" id="IPR029787">
    <property type="entry name" value="Nucleotide_cyclase"/>
</dbReference>
<feature type="transmembrane region" description="Helical" evidence="1">
    <location>
        <begin position="179"/>
        <end position="201"/>
    </location>
</feature>
<dbReference type="SMART" id="SM00267">
    <property type="entry name" value="GGDEF"/>
    <property type="match status" value="1"/>
</dbReference>
<evidence type="ECO:0000259" key="2">
    <source>
        <dbReference type="PROSITE" id="PS50883"/>
    </source>
</evidence>
<dbReference type="SUPFAM" id="SSF141868">
    <property type="entry name" value="EAL domain-like"/>
    <property type="match status" value="1"/>
</dbReference>
<dbReference type="RefSeq" id="WP_051659837.1">
    <property type="nucleotide sequence ID" value="NZ_JALN02000001.1"/>
</dbReference>
<dbReference type="InterPro" id="IPR000160">
    <property type="entry name" value="GGDEF_dom"/>
</dbReference>
<dbReference type="Pfam" id="PF00563">
    <property type="entry name" value="EAL"/>
    <property type="match status" value="1"/>
</dbReference>
<dbReference type="CDD" id="cd01948">
    <property type="entry name" value="EAL"/>
    <property type="match status" value="1"/>
</dbReference>
<evidence type="ECO:0000313" key="5">
    <source>
        <dbReference type="Proteomes" id="UP000022835"/>
    </source>
</evidence>
<protein>
    <recommendedName>
        <fullName evidence="6">Diguanylate phosphodiesterase</fullName>
    </recommendedName>
</protein>
<feature type="transmembrane region" description="Helical" evidence="1">
    <location>
        <begin position="56"/>
        <end position="77"/>
    </location>
</feature>
<feature type="transmembrane region" description="Helical" evidence="1">
    <location>
        <begin position="247"/>
        <end position="264"/>
    </location>
</feature>
<dbReference type="NCBIfam" id="TIGR00254">
    <property type="entry name" value="GGDEF"/>
    <property type="match status" value="1"/>
</dbReference>
<dbReference type="Pfam" id="PF00990">
    <property type="entry name" value="GGDEF"/>
    <property type="match status" value="1"/>
</dbReference>
<feature type="transmembrane region" description="Helical" evidence="1">
    <location>
        <begin position="213"/>
        <end position="235"/>
    </location>
</feature>
<keyword evidence="5" id="KW-1185">Reference proteome</keyword>
<dbReference type="InterPro" id="IPR052155">
    <property type="entry name" value="Biofilm_reg_signaling"/>
</dbReference>
<sequence>MLTPAVNMVPAADGEGATMPKASRVAVGAVVVFVVFVVVILSGWLHGPTLTVVDDFALLALAIPAVAFSALAARSLWGRRRLAWASMTVGLLGWTVGEAIWTVYEVHLHQPPFPSIADVAFLVMPVGACAALLLLPAEHTSQSRARLFLDGVIMAGSLFLVSWVTILHPLYQSDAPDQLGFVISLAYPLSDIVILTVAGVALVRSTGQHRLSLILLTAGLACFALADSAFAYLTATDSYSSGNVIDIGWAAGLLFISVAASAAHESKRKRRNSFVLPGWASVWLPYTPLLVAGVVAAAQPVPDLKSRPVLIVASILVVTVLGRQFLAVKENRLLVATVADQALHDPLTGLANRALFSDRLGHAMHLHEREGLSLAVLAVDLNEFKLVNDHLGHLVGDDLLVGVAQRLRHCVRPGDTVARLGGDEFSILVEGGNDVAELVGNRVVEAFEEPFVLNGHELLMRPSVGLALAESDEPDLTADELLQRADTAMYSAKRSRARVVQTYSPEMQLLTEVDDKMLFGPTAPPPGLGAAGSIQLLGRLRAAIDEAALTLAYQPKFDLQTGRIVGVEALLRWPQPDGSVLAPEAFLPLVRRHGLMGSVTQMVISRALEDASKWRRAGVDIPVAVNLFAPSMANVGLPATITQALADHGLPPSALAVEITEELFLDSTERTRLVLNELRRNGIRIAIDDFGSGYSALSYLRDLPIDEVKLDRSFIAPIAADDRAAAVVRAVVGLAHVLDLTVVVEGVEDAETAALVRELGCGVGQGYFYGVPVPADQVPGLVTGGLGGLPSGWPGSTPGAGVKGC</sequence>
<name>A0A064CGG3_9MYCO</name>
<keyword evidence="1" id="KW-0812">Transmembrane</keyword>
<feature type="transmembrane region" description="Helical" evidence="1">
    <location>
        <begin position="84"/>
        <end position="104"/>
    </location>
</feature>
<evidence type="ECO:0008006" key="6">
    <source>
        <dbReference type="Google" id="ProtNLM"/>
    </source>
</evidence>
<dbReference type="eggNOG" id="COG2199">
    <property type="taxonomic scope" value="Bacteria"/>
</dbReference>
<dbReference type="CDD" id="cd01949">
    <property type="entry name" value="GGDEF"/>
    <property type="match status" value="1"/>
</dbReference>
<dbReference type="Gene3D" id="3.30.70.270">
    <property type="match status" value="1"/>
</dbReference>
<dbReference type="STRING" id="1440774.Y900_002340"/>
<feature type="domain" description="GGDEF" evidence="3">
    <location>
        <begin position="372"/>
        <end position="505"/>
    </location>
</feature>
<keyword evidence="1" id="KW-1133">Transmembrane helix</keyword>
<feature type="transmembrane region" description="Helical" evidence="1">
    <location>
        <begin position="276"/>
        <end position="297"/>
    </location>
</feature>
<dbReference type="InterPro" id="IPR001633">
    <property type="entry name" value="EAL_dom"/>
</dbReference>
<dbReference type="EMBL" id="JALN02000001">
    <property type="protein sequence ID" value="KDE97803.1"/>
    <property type="molecule type" value="Genomic_DNA"/>
</dbReference>
<evidence type="ECO:0000256" key="1">
    <source>
        <dbReference type="SAM" id="Phobius"/>
    </source>
</evidence>
<proteinExistence type="predicted"/>
<gene>
    <name evidence="4" type="ORF">Y900_002340</name>
</gene>
<dbReference type="Proteomes" id="UP000022835">
    <property type="component" value="Unassembled WGS sequence"/>
</dbReference>
<accession>A0A064CGG3</accession>
<reference evidence="4" key="1">
    <citation type="submission" date="2014-05" db="EMBL/GenBank/DDBJ databases">
        <title>Genome sequence of Mycobacterium aromaticivorans strain JS19b1T (= DSM 45407T).</title>
        <authorList>
            <person name="Kwak Y."/>
            <person name="Park G.-S."/>
            <person name="Li Q.X."/>
            <person name="Lee S.-E."/>
            <person name="Shin J.-H."/>
        </authorList>
    </citation>
    <scope>NUCLEOTIDE SEQUENCE [LARGE SCALE GENOMIC DNA]</scope>
    <source>
        <strain evidence="4">JS19b1</strain>
    </source>
</reference>
<feature type="transmembrane region" description="Helical" evidence="1">
    <location>
        <begin position="147"/>
        <end position="167"/>
    </location>
</feature>
<dbReference type="PROSITE" id="PS50887">
    <property type="entry name" value="GGDEF"/>
    <property type="match status" value="1"/>
</dbReference>
<dbReference type="PROSITE" id="PS50883">
    <property type="entry name" value="EAL"/>
    <property type="match status" value="1"/>
</dbReference>
<dbReference type="SMART" id="SM00052">
    <property type="entry name" value="EAL"/>
    <property type="match status" value="1"/>
</dbReference>
<feature type="transmembrane region" description="Helical" evidence="1">
    <location>
        <begin position="25"/>
        <end position="44"/>
    </location>
</feature>
<dbReference type="AlphaFoldDB" id="A0A064CGG3"/>